<evidence type="ECO:0000313" key="2">
    <source>
        <dbReference type="EMBL" id="CAC5372188.1"/>
    </source>
</evidence>
<proteinExistence type="predicted"/>
<protein>
    <submittedName>
        <fullName evidence="2">Uncharacterized protein</fullName>
    </submittedName>
</protein>
<accession>A0A6J8AQG4</accession>
<name>A0A6J8AQG4_MYTCO</name>
<feature type="chain" id="PRO_5027048269" evidence="1">
    <location>
        <begin position="17"/>
        <end position="435"/>
    </location>
</feature>
<dbReference type="PANTHER" id="PTHR40472:SF6">
    <property type="entry name" value="RICIN B-TYPE LECTIN DOMAIN-CONTAINING PROTEIN"/>
    <property type="match status" value="1"/>
</dbReference>
<organism evidence="2 3">
    <name type="scientific">Mytilus coruscus</name>
    <name type="common">Sea mussel</name>
    <dbReference type="NCBI Taxonomy" id="42192"/>
    <lineage>
        <taxon>Eukaryota</taxon>
        <taxon>Metazoa</taxon>
        <taxon>Spiralia</taxon>
        <taxon>Lophotrochozoa</taxon>
        <taxon>Mollusca</taxon>
        <taxon>Bivalvia</taxon>
        <taxon>Autobranchia</taxon>
        <taxon>Pteriomorphia</taxon>
        <taxon>Mytilida</taxon>
        <taxon>Mytiloidea</taxon>
        <taxon>Mytilidae</taxon>
        <taxon>Mytilinae</taxon>
        <taxon>Mytilus</taxon>
    </lineage>
</organism>
<dbReference type="EMBL" id="CACVKT020001843">
    <property type="protein sequence ID" value="CAC5372188.1"/>
    <property type="molecule type" value="Genomic_DNA"/>
</dbReference>
<dbReference type="OrthoDB" id="6056206at2759"/>
<dbReference type="PANTHER" id="PTHR40472">
    <property type="entry name" value="RICIN B-TYPE LECTIN DOMAIN-CONTAINING PROTEIN"/>
    <property type="match status" value="1"/>
</dbReference>
<feature type="signal peptide" evidence="1">
    <location>
        <begin position="1"/>
        <end position="16"/>
    </location>
</feature>
<sequence>MKLLLVLALCITGLLAGDVKQKRSSTTDHISSGLNAAKDIASVISNSTAFATGLVKIADKVAPFLGVVAPFISFVFGFIPKGPSAELLAIRNLHKDIDTRFDQVDRKFSDVKQLINWSSVKVQFSSIEQKINAVYRKYKEMYQAPTNALAGEKQLFISNYESDFQNSGIKLYDGVLNVGHVFGDGLLVPCMTYTKYDRRKCSEFSSGILNLLLKSAELELAYLQLKGLSSNVDYHAKQWKTRMDQVRSAMSHADRTIASKYHDQSNAEIDRYALDHPGDKMNNHDWANNMYNSLSRKYYWRDWMVISYKDVTGGDKHWNKVCGGYGKFRNHGRNILIASVDKRTRHLDNTKAHSVVNAVHDHTSSKGHCRPHCGTVYHRIDSHTAYDTFPAEVKDHCSPYVASGVIYNDAQPSYKAAANRLVLRNDKFNHIHVFG</sequence>
<keyword evidence="3" id="KW-1185">Reference proteome</keyword>
<dbReference type="AlphaFoldDB" id="A0A6J8AQG4"/>
<gene>
    <name evidence="2" type="ORF">MCOR_10361</name>
</gene>
<reference evidence="2 3" key="1">
    <citation type="submission" date="2020-06" db="EMBL/GenBank/DDBJ databases">
        <authorList>
            <person name="Li R."/>
            <person name="Bekaert M."/>
        </authorList>
    </citation>
    <scope>NUCLEOTIDE SEQUENCE [LARGE SCALE GENOMIC DNA]</scope>
    <source>
        <strain evidence="3">wild</strain>
    </source>
</reference>
<dbReference type="Proteomes" id="UP000507470">
    <property type="component" value="Unassembled WGS sequence"/>
</dbReference>
<dbReference type="InterPro" id="IPR039051">
    <property type="entry name" value="SE-CTX-like"/>
</dbReference>
<evidence type="ECO:0000256" key="1">
    <source>
        <dbReference type="SAM" id="SignalP"/>
    </source>
</evidence>
<evidence type="ECO:0000313" key="3">
    <source>
        <dbReference type="Proteomes" id="UP000507470"/>
    </source>
</evidence>
<keyword evidence="1" id="KW-0732">Signal</keyword>